<dbReference type="Proteomes" id="UP001500466">
    <property type="component" value="Unassembled WGS sequence"/>
</dbReference>
<protein>
    <recommendedName>
        <fullName evidence="4">DUF4261 domain-containing protein</fullName>
    </recommendedName>
</protein>
<comment type="caution">
    <text evidence="2">The sequence shown here is derived from an EMBL/GenBank/DDBJ whole genome shotgun (WGS) entry which is preliminary data.</text>
</comment>
<evidence type="ECO:0000256" key="1">
    <source>
        <dbReference type="SAM" id="MobiDB-lite"/>
    </source>
</evidence>
<evidence type="ECO:0008006" key="4">
    <source>
        <dbReference type="Google" id="ProtNLM"/>
    </source>
</evidence>
<dbReference type="EMBL" id="BAABHS010000005">
    <property type="protein sequence ID" value="GAA4956152.1"/>
    <property type="molecule type" value="Genomic_DNA"/>
</dbReference>
<proteinExistence type="predicted"/>
<gene>
    <name evidence="2" type="ORF">GCM10023205_17780</name>
</gene>
<reference evidence="3" key="1">
    <citation type="journal article" date="2019" name="Int. J. Syst. Evol. Microbiol.">
        <title>The Global Catalogue of Microorganisms (GCM) 10K type strain sequencing project: providing services to taxonomists for standard genome sequencing and annotation.</title>
        <authorList>
            <consortium name="The Broad Institute Genomics Platform"/>
            <consortium name="The Broad Institute Genome Sequencing Center for Infectious Disease"/>
            <person name="Wu L."/>
            <person name="Ma J."/>
        </authorList>
    </citation>
    <scope>NUCLEOTIDE SEQUENCE [LARGE SCALE GENOMIC DNA]</scope>
    <source>
        <strain evidence="3">JCM 17986</strain>
    </source>
</reference>
<feature type="region of interest" description="Disordered" evidence="1">
    <location>
        <begin position="274"/>
        <end position="294"/>
    </location>
</feature>
<accession>A0ABP9GY10</accession>
<evidence type="ECO:0000313" key="2">
    <source>
        <dbReference type="EMBL" id="GAA4956152.1"/>
    </source>
</evidence>
<keyword evidence="3" id="KW-1185">Reference proteome</keyword>
<evidence type="ECO:0000313" key="3">
    <source>
        <dbReference type="Proteomes" id="UP001500466"/>
    </source>
</evidence>
<sequence>MLDLVALQQLWLSFGAEANIYDVDTSVEPLDDIVELVRQAGMSEADPAAFAEDGPLFEMEQEPFLCTVFQPSRAVRFVDTARWLVDDGTANMDTGDDDAINAAVQQAGFLGLFGEDQFAPFRVTRLCVSAAESGQPPEDERVVDLGVVLTRQLDGLSFVGQGGNVVMYLGPDLVPTGFERTARRISGVREPVSGWRGLDDVLGELDTFWGPFFGGTYTVEDVRLGYLELGRLEEQDVIQPVYAIDLNLSGGGGGADDPTPDSARLVQHVTPAAVNGIGPLMPSPEPAEALTREE</sequence>
<name>A0ABP9GY10_9ACTN</name>
<organism evidence="2 3">
    <name type="scientific">Yinghuangia aomiensis</name>
    <dbReference type="NCBI Taxonomy" id="676205"/>
    <lineage>
        <taxon>Bacteria</taxon>
        <taxon>Bacillati</taxon>
        <taxon>Actinomycetota</taxon>
        <taxon>Actinomycetes</taxon>
        <taxon>Kitasatosporales</taxon>
        <taxon>Streptomycetaceae</taxon>
        <taxon>Yinghuangia</taxon>
    </lineage>
</organism>
<dbReference type="RefSeq" id="WP_345674784.1">
    <property type="nucleotide sequence ID" value="NZ_BAABHS010000005.1"/>
</dbReference>